<evidence type="ECO:0000256" key="4">
    <source>
        <dbReference type="ARBA" id="ARBA00022989"/>
    </source>
</evidence>
<reference evidence="7 8" key="1">
    <citation type="submission" date="2017-08" db="EMBL/GenBank/DDBJ databases">
        <authorList>
            <person name="de Groot N.N."/>
        </authorList>
    </citation>
    <scope>NUCLEOTIDE SEQUENCE [LARGE SCALE GENOMIC DNA]</scope>
    <source>
        <strain evidence="7 8">JC228</strain>
    </source>
</reference>
<dbReference type="InterPro" id="IPR051598">
    <property type="entry name" value="TSUP/Inactive_protease-like"/>
</dbReference>
<evidence type="ECO:0000313" key="8">
    <source>
        <dbReference type="Proteomes" id="UP000219546"/>
    </source>
</evidence>
<keyword evidence="4 6" id="KW-1133">Transmembrane helix</keyword>
<feature type="transmembrane region" description="Helical" evidence="6">
    <location>
        <begin position="124"/>
        <end position="144"/>
    </location>
</feature>
<keyword evidence="6" id="KW-1003">Cell membrane</keyword>
<dbReference type="InterPro" id="IPR002781">
    <property type="entry name" value="TM_pro_TauE-like"/>
</dbReference>
<gene>
    <name evidence="7" type="ORF">SAMN05877753_101528</name>
</gene>
<feature type="transmembrane region" description="Helical" evidence="6">
    <location>
        <begin position="258"/>
        <end position="279"/>
    </location>
</feature>
<feature type="transmembrane region" description="Helical" evidence="6">
    <location>
        <begin position="313"/>
        <end position="334"/>
    </location>
</feature>
<dbReference type="EMBL" id="OAOP01000001">
    <property type="protein sequence ID" value="SNX67211.1"/>
    <property type="molecule type" value="Genomic_DNA"/>
</dbReference>
<evidence type="ECO:0000313" key="7">
    <source>
        <dbReference type="EMBL" id="SNX67211.1"/>
    </source>
</evidence>
<accession>A0A285CHY6</accession>
<dbReference type="GO" id="GO:0005886">
    <property type="term" value="C:plasma membrane"/>
    <property type="evidence" value="ECO:0007669"/>
    <property type="project" value="UniProtKB-SubCell"/>
</dbReference>
<evidence type="ECO:0000256" key="2">
    <source>
        <dbReference type="ARBA" id="ARBA00009142"/>
    </source>
</evidence>
<keyword evidence="8" id="KW-1185">Reference proteome</keyword>
<comment type="similarity">
    <text evidence="2 6">Belongs to the 4-toluene sulfonate uptake permease (TSUP) (TC 2.A.102) family.</text>
</comment>
<proteinExistence type="inferred from homology"/>
<name>A0A285CHY6_9BACI</name>
<feature type="transmembrane region" description="Helical" evidence="6">
    <location>
        <begin position="150"/>
        <end position="170"/>
    </location>
</feature>
<dbReference type="Proteomes" id="UP000219546">
    <property type="component" value="Unassembled WGS sequence"/>
</dbReference>
<dbReference type="Pfam" id="PF01925">
    <property type="entry name" value="TauE"/>
    <property type="match status" value="1"/>
</dbReference>
<evidence type="ECO:0000256" key="1">
    <source>
        <dbReference type="ARBA" id="ARBA00004141"/>
    </source>
</evidence>
<evidence type="ECO:0000256" key="5">
    <source>
        <dbReference type="ARBA" id="ARBA00023136"/>
    </source>
</evidence>
<keyword evidence="3 6" id="KW-0812">Transmembrane</keyword>
<feature type="transmembrane region" description="Helical" evidence="6">
    <location>
        <begin position="75"/>
        <end position="95"/>
    </location>
</feature>
<keyword evidence="5 6" id="KW-0472">Membrane</keyword>
<evidence type="ECO:0000256" key="3">
    <source>
        <dbReference type="ARBA" id="ARBA00022692"/>
    </source>
</evidence>
<evidence type="ECO:0000256" key="6">
    <source>
        <dbReference type="RuleBase" id="RU363041"/>
    </source>
</evidence>
<comment type="subcellular location">
    <subcellularLocation>
        <location evidence="6">Cell membrane</location>
        <topology evidence="6">Multi-pass membrane protein</topology>
    </subcellularLocation>
    <subcellularLocation>
        <location evidence="1">Membrane</location>
        <topology evidence="1">Multi-pass membrane protein</topology>
    </subcellularLocation>
</comment>
<organism evidence="7 8">
    <name type="scientific">Bacillus oleivorans</name>
    <dbReference type="NCBI Taxonomy" id="1448271"/>
    <lineage>
        <taxon>Bacteria</taxon>
        <taxon>Bacillati</taxon>
        <taxon>Bacillota</taxon>
        <taxon>Bacilli</taxon>
        <taxon>Bacillales</taxon>
        <taxon>Bacillaceae</taxon>
        <taxon>Bacillus</taxon>
    </lineage>
</organism>
<dbReference type="PANTHER" id="PTHR43701">
    <property type="entry name" value="MEMBRANE TRANSPORTER PROTEIN MJ0441-RELATED"/>
    <property type="match status" value="1"/>
</dbReference>
<sequence length="340" mass="37360">MIFYVGLNPFIGQLILYFRNLIRLINNYQTLILLIYSYLMILFKENFKWGVFLRQLIILALIGLAAQLIDGSLGMAYGVTSTSLLLLLGISPAIASASVHMAEVVTTAASGISHIRFGNTDKQVVYKLIIPGSIGAFIGAFFLGSIPGDIIKPYVSFFLLILGFYVIYRFMFIKFHPSQQQSKKILGKKHFVPLGFIAGFFDSVGGGGWGPIATPVLLTSNQMEPRKVIGSVDTSEFVIAVSSTLGFLLTLGWEQIHLQWVVALMIGGIIAAPIAAWLVKIIPVNLLGTLVGGIIIMTNIRTLLGVFDASPTIYVYTYLVLAILWLAALVHVIMKRRKML</sequence>
<dbReference type="AlphaFoldDB" id="A0A285CHY6"/>
<feature type="transmembrane region" description="Helical" evidence="6">
    <location>
        <begin position="286"/>
        <end position="307"/>
    </location>
</feature>
<feature type="transmembrane region" description="Helical" evidence="6">
    <location>
        <begin position="20"/>
        <end position="39"/>
    </location>
</feature>
<protein>
    <recommendedName>
        <fullName evidence="6">Probable membrane transporter protein</fullName>
    </recommendedName>
</protein>
<feature type="transmembrane region" description="Helical" evidence="6">
    <location>
        <begin position="51"/>
        <end position="69"/>
    </location>
</feature>
<feature type="transmembrane region" description="Helical" evidence="6">
    <location>
        <begin position="191"/>
        <end position="212"/>
    </location>
</feature>
<dbReference type="PANTHER" id="PTHR43701:SF12">
    <property type="entry name" value="MEMBRANE TRANSPORTER PROTEIN YTNM-RELATED"/>
    <property type="match status" value="1"/>
</dbReference>